<feature type="region of interest" description="Disordered" evidence="1">
    <location>
        <begin position="1237"/>
        <end position="1257"/>
    </location>
</feature>
<accession>A0A0N1PF49</accession>
<comment type="caution">
    <text evidence="2">The sequence shown here is derived from an EMBL/GenBank/DDBJ whole genome shotgun (WGS) entry which is preliminary data.</text>
</comment>
<evidence type="ECO:0000313" key="3">
    <source>
        <dbReference type="Proteomes" id="UP000038009"/>
    </source>
</evidence>
<reference evidence="2 3" key="1">
    <citation type="journal article" date="2015" name="PLoS Pathog.">
        <title>Leptomonas seymouri: Adaptations to the Dixenous Life Cycle Analyzed by Genome Sequencing, Transcriptome Profiling and Co-infection with Leishmania donovani.</title>
        <authorList>
            <person name="Kraeva N."/>
            <person name="Butenko A."/>
            <person name="Hlavacova J."/>
            <person name="Kostygov A."/>
            <person name="Myskova J."/>
            <person name="Grybchuk D."/>
            <person name="Lestinova T."/>
            <person name="Votypka J."/>
            <person name="Volf P."/>
            <person name="Opperdoes F."/>
            <person name="Flegontov P."/>
            <person name="Lukes J."/>
            <person name="Yurchenko V."/>
        </authorList>
    </citation>
    <scope>NUCLEOTIDE SEQUENCE [LARGE SCALE GENOMIC DNA]</scope>
    <source>
        <strain evidence="2 3">ATCC 30220</strain>
    </source>
</reference>
<feature type="region of interest" description="Disordered" evidence="1">
    <location>
        <begin position="1610"/>
        <end position="1629"/>
    </location>
</feature>
<dbReference type="VEuPathDB" id="TriTrypDB:Lsey_0060_0230"/>
<feature type="region of interest" description="Disordered" evidence="1">
    <location>
        <begin position="281"/>
        <end position="327"/>
    </location>
</feature>
<feature type="region of interest" description="Disordered" evidence="1">
    <location>
        <begin position="1451"/>
        <end position="1501"/>
    </location>
</feature>
<organism evidence="2 3">
    <name type="scientific">Leptomonas seymouri</name>
    <dbReference type="NCBI Taxonomy" id="5684"/>
    <lineage>
        <taxon>Eukaryota</taxon>
        <taxon>Discoba</taxon>
        <taxon>Euglenozoa</taxon>
        <taxon>Kinetoplastea</taxon>
        <taxon>Metakinetoplastina</taxon>
        <taxon>Trypanosomatida</taxon>
        <taxon>Trypanosomatidae</taxon>
        <taxon>Leishmaniinae</taxon>
        <taxon>Leptomonas</taxon>
    </lineage>
</organism>
<dbReference type="OrthoDB" id="242287at2759"/>
<name>A0A0N1PF49_LEPSE</name>
<evidence type="ECO:0000313" key="2">
    <source>
        <dbReference type="EMBL" id="KPI88148.1"/>
    </source>
</evidence>
<evidence type="ECO:0000256" key="1">
    <source>
        <dbReference type="SAM" id="MobiDB-lite"/>
    </source>
</evidence>
<feature type="compositionally biased region" description="Polar residues" evidence="1">
    <location>
        <begin position="1460"/>
        <end position="1500"/>
    </location>
</feature>
<feature type="region of interest" description="Disordered" evidence="1">
    <location>
        <begin position="218"/>
        <end position="250"/>
    </location>
</feature>
<feature type="compositionally biased region" description="Low complexity" evidence="1">
    <location>
        <begin position="1357"/>
        <end position="1389"/>
    </location>
</feature>
<proteinExistence type="predicted"/>
<feature type="region of interest" description="Disordered" evidence="1">
    <location>
        <begin position="1357"/>
        <end position="1433"/>
    </location>
</feature>
<protein>
    <submittedName>
        <fullName evidence="2">Uncharacterized protein</fullName>
    </submittedName>
</protein>
<dbReference type="OMA" id="LNPCMPV"/>
<gene>
    <name evidence="2" type="ORF">ABL78_2781</name>
</gene>
<sequence length="1629" mass="172116">MPAQPWYSEELEVDGAQPRGIKDNAAAAAELRMQPNGAAGTRQHGVAQSETYLSPYCGLYSLSPAAEHHSNRSGDQQMLYGAAALAAADVDSVENSVSCDGADARYVEIANERAFSAIQMRGGGVSGGRVFSDSPQAGLNSPLFAPHQHHSQAQQVREHSITATLTPVRTSLTSTPTPPHMHTPLHNTTYGCNFYNLMLSNALLGGLEGSSSVFSVPTARLTPPTKTQRAGPRTGPRSVQGDAATTDARVADGRTLGTVRAAQASNSEFTKEHIRRETARTLSARARLSPAAKPINSADSVVPSFCSSPHPLTSGDSKKEDEDDERPAAVLSYSRLFHAGGHQPPHRLDAAGEQKRWVAASDDQTPSVTSPVSYFQHAPPTLAGANASSLRLRFERESGSAVVFEGAEDTIHSGNAWQTSLPHPPQPMRTAGVVPNFLPFPSMAADQPEQPKSKFLLDLDAAPSQHDCMLFAPHTPMHRMAQRLCSPCTPSSLNEVNADEDAALTSPLCLPSSTGRHPGFCTPLTPRSTFVLPPFTACAASAARRGSTGGEADPIHGGCVPRKQRSGAGGSCATPLLDSDGSSSTGRIHGRGEDIGECDVQDVRSDSTRLLFAEPNPISNGVSAPGRSFGVDSDAARRSLWSSPASVGRSIAPSHVLTTPVRHYDNSILEPNNSGSLGFGSSSGFVPRGSNGPLYSSLLPRSPAAMFPTSPIGAMTPVSLSPAWQTVRYRPATAAAATTTTTVTPDGGAVGLAHVSPYRDAFLGILRSVTFGRGSTSRRDAFHFVRAMTASETSTNPLHSPFYWGCFGVLVAQLAEVWCVGEAQPFRIYPHEADQAASVLHRRSTITAIASTTLLSVATWEEAGMTEETPAPMGTVPPVSQAITTATHDIAYLAVGTSAGDVIVYAYGKCSNSSPGAVAVSHSSPKHMPPPPHEAAVYAVKLQQCGTLKFADRVRVDGTQKDMDETYGSCNSLHSRTPSVPTIDDEERQHQAISVLRVVGPWLYIGDQSGHISRYDLRHNSFLRKLSEYAVPSLPSAPHEGAYLQSPRATTRSAAEGASTPARVFAPLNPCMPVHHFARPGATLPAKVAASKVSLTSPGGVTSLKTPPCFHFAVHTGEPVYNLEVTENHGYLAVGTQTRLLVYRVAEMPRVADAVAVNVSLSASRREQHAHSTASYALACTPPSDVYETRRTVLGTPVEPTAPLVVVSNAPQPIRCFAWMRCDYEALIGAKSGRARGDDVQAAPAGAEGDVPDRDAVGDDVTRMGADVGTLRSFSSLSYTPTPSLVFASACFDFTETAAVGSDEAMPAQQRLKTDIQLYRIVTQSVVASCTLDYPVHFLKAVAGTTQIIIGTGSSAELQPLPSSPSLPSTLSPVQARQGTGPQTQLLTPTPTPPHHSVHARSLSATMIPSNPLPSTTLSRSQAPVGQRRRSTPSTLAAMAALRVLTAGESRPSPGLRYTPHSTVPSSSFPTTRVGSTLMRQNSGARLATSTPDASSTSQRPRARIIEDREQHGFLFKLEVCPCAGDGARHAESNGCVCFRSRGEIVVGESESAFSGYLSPAQDQVAALVQPARDSLRRTGAASTAPVKVKVWELISVCRGSSFVSSARHAPAHPSATLGSAAPAMESLR</sequence>
<keyword evidence="3" id="KW-1185">Reference proteome</keyword>
<dbReference type="Proteomes" id="UP000038009">
    <property type="component" value="Unassembled WGS sequence"/>
</dbReference>
<dbReference type="EMBL" id="LJSK01000060">
    <property type="protein sequence ID" value="KPI88148.1"/>
    <property type="molecule type" value="Genomic_DNA"/>
</dbReference>
<feature type="compositionally biased region" description="Polar residues" evidence="1">
    <location>
        <begin position="1403"/>
        <end position="1424"/>
    </location>
</feature>
<feature type="region of interest" description="Disordered" evidence="1">
    <location>
        <begin position="546"/>
        <end position="595"/>
    </location>
</feature>
<feature type="compositionally biased region" description="Polar residues" evidence="1">
    <location>
        <begin position="305"/>
        <end position="315"/>
    </location>
</feature>